<dbReference type="Proteomes" id="UP000829398">
    <property type="component" value="Chromosome 7"/>
</dbReference>
<evidence type="ECO:0000313" key="1">
    <source>
        <dbReference type="EMBL" id="KAH9716353.1"/>
    </source>
</evidence>
<gene>
    <name evidence="1" type="ORF">KPL71_021431</name>
</gene>
<sequence length="400" mass="45661">MSEAKAVLSIAASLAASAMLIGSIANDFLPTEVQDYWYSSLHFVSQYLSSRITIVIEEFLGLTINQVFEATHLYLGDRTTTSSAKRLRVGKSEKEKTFRTTLDRNEEMVDVFEDVTLKWKLICTQVPLSVEYINPDLEDHNASLRSEVRHYELSFHKKHTDTVLNLYLPHVLKKAKAVKEDCNTVKLHTVLRNCWDANNVVLQHAMTFKDLALDSELKKMIIKDLDIFRNGKEYYRRVGRVWKRGYLLFGPPGTGKSNLIASMANHLKFDIYHLDLTDIQFSSDLQFRLLTMPSRVTLSGLLNFIDGLWSWCGEGRIILFSTNHKEKLDPALLRPGRMDQRAFNYLGISHHHLYEQIERLIMEMNGTPAEAAGELANSAEAQVSLQGLIKFLHVKLQATN</sequence>
<reference evidence="2" key="1">
    <citation type="journal article" date="2023" name="Hortic. Res.">
        <title>A chromosome-level phased genome enabling allele-level studies in sweet orange: a case study on citrus Huanglongbing tolerance.</title>
        <authorList>
            <person name="Wu B."/>
            <person name="Yu Q."/>
            <person name="Deng Z."/>
            <person name="Duan Y."/>
            <person name="Luo F."/>
            <person name="Gmitter F. Jr."/>
        </authorList>
    </citation>
    <scope>NUCLEOTIDE SEQUENCE [LARGE SCALE GENOMIC DNA]</scope>
    <source>
        <strain evidence="2">cv. Valencia</strain>
    </source>
</reference>
<comment type="caution">
    <text evidence="1">The sequence shown here is derived from an EMBL/GenBank/DDBJ whole genome shotgun (WGS) entry which is preliminary data.</text>
</comment>
<protein>
    <submittedName>
        <fullName evidence="1">AAA-ATPase</fullName>
    </submittedName>
</protein>
<dbReference type="EMBL" id="CM039176">
    <property type="protein sequence ID" value="KAH9716353.1"/>
    <property type="molecule type" value="Genomic_DNA"/>
</dbReference>
<keyword evidence="2" id="KW-1185">Reference proteome</keyword>
<name>A0ACB8JFD1_CITSI</name>
<evidence type="ECO:0000313" key="2">
    <source>
        <dbReference type="Proteomes" id="UP000829398"/>
    </source>
</evidence>
<proteinExistence type="predicted"/>
<accession>A0ACB8JFD1</accession>
<organism evidence="1 2">
    <name type="scientific">Citrus sinensis</name>
    <name type="common">Sweet orange</name>
    <name type="synonym">Citrus aurantium var. sinensis</name>
    <dbReference type="NCBI Taxonomy" id="2711"/>
    <lineage>
        <taxon>Eukaryota</taxon>
        <taxon>Viridiplantae</taxon>
        <taxon>Streptophyta</taxon>
        <taxon>Embryophyta</taxon>
        <taxon>Tracheophyta</taxon>
        <taxon>Spermatophyta</taxon>
        <taxon>Magnoliopsida</taxon>
        <taxon>eudicotyledons</taxon>
        <taxon>Gunneridae</taxon>
        <taxon>Pentapetalae</taxon>
        <taxon>rosids</taxon>
        <taxon>malvids</taxon>
        <taxon>Sapindales</taxon>
        <taxon>Rutaceae</taxon>
        <taxon>Aurantioideae</taxon>
        <taxon>Citrus</taxon>
    </lineage>
</organism>